<evidence type="ECO:0000313" key="3">
    <source>
        <dbReference type="EMBL" id="PGH27203.1"/>
    </source>
</evidence>
<keyword evidence="2" id="KW-0812">Transmembrane</keyword>
<reference evidence="3 4" key="1">
    <citation type="submission" date="2017-10" db="EMBL/GenBank/DDBJ databases">
        <title>Comparative genomics in systemic dimorphic fungi from Ajellomycetaceae.</title>
        <authorList>
            <person name="Munoz J.F."/>
            <person name="Mcewen J.G."/>
            <person name="Clay O.K."/>
            <person name="Cuomo C.A."/>
        </authorList>
    </citation>
    <scope>NUCLEOTIDE SEQUENCE [LARGE SCALE GENOMIC DNA]</scope>
    <source>
        <strain evidence="3 4">UAMH7299</strain>
    </source>
</reference>
<dbReference type="PANTHER" id="PTHR28003">
    <property type="entry name" value="NUCLEOPORIN POM34"/>
    <property type="match status" value="1"/>
</dbReference>
<dbReference type="PANTHER" id="PTHR28003:SF1">
    <property type="entry name" value="NUCLEOPORIN POM34"/>
    <property type="match status" value="1"/>
</dbReference>
<feature type="region of interest" description="Disordered" evidence="1">
    <location>
        <begin position="1"/>
        <end position="26"/>
    </location>
</feature>
<evidence type="ECO:0008006" key="5">
    <source>
        <dbReference type="Google" id="ProtNLM"/>
    </source>
</evidence>
<dbReference type="Pfam" id="PF08058">
    <property type="entry name" value="NPCC"/>
    <property type="match status" value="1"/>
</dbReference>
<organism evidence="3 4">
    <name type="scientific">Polytolypa hystricis (strain UAMH7299)</name>
    <dbReference type="NCBI Taxonomy" id="1447883"/>
    <lineage>
        <taxon>Eukaryota</taxon>
        <taxon>Fungi</taxon>
        <taxon>Dikarya</taxon>
        <taxon>Ascomycota</taxon>
        <taxon>Pezizomycotina</taxon>
        <taxon>Eurotiomycetes</taxon>
        <taxon>Eurotiomycetidae</taxon>
        <taxon>Onygenales</taxon>
        <taxon>Onygenales incertae sedis</taxon>
        <taxon>Polytolypa</taxon>
    </lineage>
</organism>
<evidence type="ECO:0000256" key="1">
    <source>
        <dbReference type="SAM" id="MobiDB-lite"/>
    </source>
</evidence>
<evidence type="ECO:0000313" key="4">
    <source>
        <dbReference type="Proteomes" id="UP000224634"/>
    </source>
</evidence>
<feature type="transmembrane region" description="Helical" evidence="2">
    <location>
        <begin position="50"/>
        <end position="74"/>
    </location>
</feature>
<dbReference type="GO" id="GO:0006606">
    <property type="term" value="P:protein import into nucleus"/>
    <property type="evidence" value="ECO:0007669"/>
    <property type="project" value="TreeGrafter"/>
</dbReference>
<feature type="compositionally biased region" description="Low complexity" evidence="1">
    <location>
        <begin position="216"/>
        <end position="236"/>
    </location>
</feature>
<dbReference type="GO" id="GO:0005640">
    <property type="term" value="C:nuclear outer membrane"/>
    <property type="evidence" value="ECO:0007669"/>
    <property type="project" value="TreeGrafter"/>
</dbReference>
<gene>
    <name evidence="3" type="ORF">AJ80_01160</name>
</gene>
<keyword evidence="2" id="KW-1133">Transmembrane helix</keyword>
<feature type="compositionally biased region" description="Low complexity" evidence="1">
    <location>
        <begin position="158"/>
        <end position="170"/>
    </location>
</feature>
<keyword evidence="4" id="KW-1185">Reference proteome</keyword>
<keyword evidence="2" id="KW-0472">Membrane</keyword>
<dbReference type="EMBL" id="PDNA01000009">
    <property type="protein sequence ID" value="PGH27203.1"/>
    <property type="molecule type" value="Genomic_DNA"/>
</dbReference>
<accession>A0A2B7Z1U0</accession>
<dbReference type="GO" id="GO:0070762">
    <property type="term" value="C:nuclear pore transmembrane ring"/>
    <property type="evidence" value="ECO:0007669"/>
    <property type="project" value="TreeGrafter"/>
</dbReference>
<evidence type="ECO:0000256" key="2">
    <source>
        <dbReference type="SAM" id="Phobius"/>
    </source>
</evidence>
<sequence length="265" mass="28548">MSSLPPSTPKFSAGEVAPTPSPGTWRHPRLKEIVRRQNATTFGDRDVRRILWNGSALVATGFLGKAFIQYSLWLGSLFHFSTYPDAILLVLRLYFLVNILVALYPLYRPKDTLSDIPLTPSQRLLLGLDPRHTAPVTPGSTYLTPPRYRLSSGSRKASPISPGSSPLSGTGSQGPGGAPHESSPFSPSPSPLFHKAVGNGNREGGRRPSFGSPSPLGRSSLRDSTTLRSPSSPSPGSGKGPNLVLSNKWIYEKTRVMSPSSSVRF</sequence>
<dbReference type="GO" id="GO:0030474">
    <property type="term" value="P:spindle pole body duplication"/>
    <property type="evidence" value="ECO:0007669"/>
    <property type="project" value="TreeGrafter"/>
</dbReference>
<name>A0A2B7Z1U0_POLH7</name>
<protein>
    <recommendedName>
        <fullName evidence="5">Nuclear pore complex component</fullName>
    </recommendedName>
</protein>
<dbReference type="InterPro" id="IPR012578">
    <property type="entry name" value="Nucl_pore_cmplx"/>
</dbReference>
<dbReference type="AlphaFoldDB" id="A0A2B7Z1U0"/>
<proteinExistence type="predicted"/>
<comment type="caution">
    <text evidence="3">The sequence shown here is derived from an EMBL/GenBank/DDBJ whole genome shotgun (WGS) entry which is preliminary data.</text>
</comment>
<feature type="transmembrane region" description="Helical" evidence="2">
    <location>
        <begin position="86"/>
        <end position="107"/>
    </location>
</feature>
<dbReference type="OrthoDB" id="429932at2759"/>
<dbReference type="Proteomes" id="UP000224634">
    <property type="component" value="Unassembled WGS sequence"/>
</dbReference>
<feature type="region of interest" description="Disordered" evidence="1">
    <location>
        <begin position="129"/>
        <end position="244"/>
    </location>
</feature>
<dbReference type="STRING" id="1447883.A0A2B7Z1U0"/>